<dbReference type="GO" id="GO:0003824">
    <property type="term" value="F:catalytic activity"/>
    <property type="evidence" value="ECO:0007669"/>
    <property type="project" value="InterPro"/>
</dbReference>
<dbReference type="EMBL" id="SMRT01000008">
    <property type="protein sequence ID" value="TDF96186.1"/>
    <property type="molecule type" value="Genomic_DNA"/>
</dbReference>
<dbReference type="GO" id="GO:0006506">
    <property type="term" value="P:GPI anchor biosynthetic process"/>
    <property type="evidence" value="ECO:0007669"/>
    <property type="project" value="TreeGrafter"/>
</dbReference>
<organism evidence="2 3">
    <name type="scientific">Paenibacillus piri</name>
    <dbReference type="NCBI Taxonomy" id="2547395"/>
    <lineage>
        <taxon>Bacteria</taxon>
        <taxon>Bacillati</taxon>
        <taxon>Bacillota</taxon>
        <taxon>Bacilli</taxon>
        <taxon>Bacillales</taxon>
        <taxon>Paenibacillaceae</taxon>
        <taxon>Paenibacillus</taxon>
    </lineage>
</organism>
<accession>A0A4R5KL23</accession>
<dbReference type="AlphaFoldDB" id="A0A4R5KL23"/>
<dbReference type="PANTHER" id="PTHR14859:SF15">
    <property type="entry name" value="ENDONUCLEASE_EXONUCLEASE_PHOSPHATASE DOMAIN-CONTAINING PROTEIN"/>
    <property type="match status" value="1"/>
</dbReference>
<comment type="caution">
    <text evidence="2">The sequence shown here is derived from an EMBL/GenBank/DDBJ whole genome shotgun (WGS) entry which is preliminary data.</text>
</comment>
<keyword evidence="3" id="KW-1185">Reference proteome</keyword>
<gene>
    <name evidence="2" type="ORF">E1757_17460</name>
</gene>
<name>A0A4R5KL23_9BACL</name>
<evidence type="ECO:0000313" key="3">
    <source>
        <dbReference type="Proteomes" id="UP000295636"/>
    </source>
</evidence>
<feature type="domain" description="Endonuclease/exonuclease/phosphatase" evidence="1">
    <location>
        <begin position="69"/>
        <end position="262"/>
    </location>
</feature>
<dbReference type="InterPro" id="IPR036691">
    <property type="entry name" value="Endo/exonu/phosph_ase_sf"/>
</dbReference>
<dbReference type="SUPFAM" id="SSF56219">
    <property type="entry name" value="DNase I-like"/>
    <property type="match status" value="1"/>
</dbReference>
<dbReference type="InterPro" id="IPR005135">
    <property type="entry name" value="Endo/exonuclease/phosphatase"/>
</dbReference>
<sequence length="292" mass="32077">MQPVIADRSTNRSMESLKKIHPHTVPVVLLLACSGLLLCMAAAAAFGWNRPLRASGSPAAAADRPLRFMTYNIRHAEGLDGHVRLSEIRRQLERGGADVIALQEVDRYRWRSGLQDQVSALAKSLRMYYAYSPAVRHGLSQYGIALLSRYPLDRVRTYLLPGGNGTEPRTVLTAQLKLGPERPMTLLTTHLGVTRRERELQMPALLAILHAVETPLVVLGDFNMPDSDPLVNGLHLMLVPVPLESSQATLAYGGQADHIYTSMDSGSMAWVQASPASDHLPVFCQLDLSAIR</sequence>
<reference evidence="2 3" key="1">
    <citation type="submission" date="2019-03" db="EMBL/GenBank/DDBJ databases">
        <title>This is whole genome sequence of Paenibacillus sp MS74 strain.</title>
        <authorList>
            <person name="Trinh H.N."/>
        </authorList>
    </citation>
    <scope>NUCLEOTIDE SEQUENCE [LARGE SCALE GENOMIC DNA]</scope>
    <source>
        <strain evidence="2 3">MS74</strain>
    </source>
</reference>
<dbReference type="RefSeq" id="WP_133230374.1">
    <property type="nucleotide sequence ID" value="NZ_SMRT01000008.1"/>
</dbReference>
<dbReference type="InterPro" id="IPR051916">
    <property type="entry name" value="GPI-anchor_lipid_remodeler"/>
</dbReference>
<dbReference type="OrthoDB" id="155529at2"/>
<dbReference type="Gene3D" id="3.60.10.10">
    <property type="entry name" value="Endonuclease/exonuclease/phosphatase"/>
    <property type="match status" value="1"/>
</dbReference>
<protein>
    <recommendedName>
        <fullName evidence="1">Endonuclease/exonuclease/phosphatase domain-containing protein</fullName>
    </recommendedName>
</protein>
<proteinExistence type="predicted"/>
<evidence type="ECO:0000313" key="2">
    <source>
        <dbReference type="EMBL" id="TDF96186.1"/>
    </source>
</evidence>
<dbReference type="Pfam" id="PF03372">
    <property type="entry name" value="Exo_endo_phos"/>
    <property type="match status" value="1"/>
</dbReference>
<evidence type="ECO:0000259" key="1">
    <source>
        <dbReference type="Pfam" id="PF03372"/>
    </source>
</evidence>
<dbReference type="GO" id="GO:0016020">
    <property type="term" value="C:membrane"/>
    <property type="evidence" value="ECO:0007669"/>
    <property type="project" value="GOC"/>
</dbReference>
<dbReference type="PANTHER" id="PTHR14859">
    <property type="entry name" value="CALCOFLUOR WHITE HYPERSENSITIVE PROTEIN PRECURSOR"/>
    <property type="match status" value="1"/>
</dbReference>
<dbReference type="Proteomes" id="UP000295636">
    <property type="component" value="Unassembled WGS sequence"/>
</dbReference>